<evidence type="ECO:0000256" key="4">
    <source>
        <dbReference type="ARBA" id="ARBA00023125"/>
    </source>
</evidence>
<evidence type="ECO:0000256" key="1">
    <source>
        <dbReference type="ARBA" id="ARBA00002190"/>
    </source>
</evidence>
<comment type="similarity">
    <text evidence="2">Belongs to the transposase mutator family.</text>
</comment>
<name>A0AAN0T9B5_HEYCO</name>
<organism evidence="6 7">
    <name type="scientific">Heyndrickxia coagulans</name>
    <name type="common">Weizmannia coagulans</name>
    <dbReference type="NCBI Taxonomy" id="1398"/>
    <lineage>
        <taxon>Bacteria</taxon>
        <taxon>Bacillati</taxon>
        <taxon>Bacillota</taxon>
        <taxon>Bacilli</taxon>
        <taxon>Bacillales</taxon>
        <taxon>Bacillaceae</taxon>
        <taxon>Heyndrickxia</taxon>
    </lineage>
</organism>
<evidence type="ECO:0000256" key="5">
    <source>
        <dbReference type="ARBA" id="ARBA00023172"/>
    </source>
</evidence>
<dbReference type="PANTHER" id="PTHR33217:SF7">
    <property type="entry name" value="TRANSPOSASE FOR INSERTION SEQUENCE ELEMENT IS1081"/>
    <property type="match status" value="1"/>
</dbReference>
<dbReference type="Proteomes" id="UP000032024">
    <property type="component" value="Chromosome"/>
</dbReference>
<dbReference type="EMBL" id="CP010525">
    <property type="protein sequence ID" value="AJO24548.1"/>
    <property type="molecule type" value="Genomic_DNA"/>
</dbReference>
<gene>
    <name evidence="6" type="ORF">SB48_HM08orf05967</name>
</gene>
<keyword evidence="4" id="KW-0238">DNA-binding</keyword>
<dbReference type="NCBIfam" id="NF033543">
    <property type="entry name" value="transpos_IS256"/>
    <property type="match status" value="1"/>
</dbReference>
<evidence type="ECO:0000256" key="3">
    <source>
        <dbReference type="ARBA" id="ARBA00022578"/>
    </source>
</evidence>
<accession>A0AAN0T9B5</accession>
<dbReference type="Pfam" id="PF00872">
    <property type="entry name" value="Transposase_mut"/>
    <property type="match status" value="1"/>
</dbReference>
<protein>
    <recommendedName>
        <fullName evidence="8">Mutator family transposase</fullName>
    </recommendedName>
</protein>
<keyword evidence="3" id="KW-0815">Transposition</keyword>
<evidence type="ECO:0000256" key="2">
    <source>
        <dbReference type="ARBA" id="ARBA00010961"/>
    </source>
</evidence>
<keyword evidence="5" id="KW-0233">DNA recombination</keyword>
<evidence type="ECO:0000313" key="6">
    <source>
        <dbReference type="EMBL" id="AJO24548.1"/>
    </source>
</evidence>
<dbReference type="GO" id="GO:0004803">
    <property type="term" value="F:transposase activity"/>
    <property type="evidence" value="ECO:0007669"/>
    <property type="project" value="InterPro"/>
</dbReference>
<dbReference type="GO" id="GO:0006313">
    <property type="term" value="P:DNA transposition"/>
    <property type="evidence" value="ECO:0007669"/>
    <property type="project" value="InterPro"/>
</dbReference>
<comment type="function">
    <text evidence="1">Required for the transposition of the insertion element.</text>
</comment>
<reference evidence="7" key="1">
    <citation type="submission" date="2015-01" db="EMBL/GenBank/DDBJ databases">
        <title>Comparative genome analysis of Bacillus coagulans HM-08, Clostridium butyricum HM-68, Bacillus subtilis HM-66 and Bacillus paralicheniformis BL-09.</title>
        <authorList>
            <person name="Zhang H."/>
        </authorList>
    </citation>
    <scope>NUCLEOTIDE SEQUENCE [LARGE SCALE GENOMIC DNA]</scope>
    <source>
        <strain evidence="7">HM-08</strain>
    </source>
</reference>
<evidence type="ECO:0008006" key="8">
    <source>
        <dbReference type="Google" id="ProtNLM"/>
    </source>
</evidence>
<dbReference type="InterPro" id="IPR001207">
    <property type="entry name" value="Transposase_mutator"/>
</dbReference>
<dbReference type="PANTHER" id="PTHR33217">
    <property type="entry name" value="TRANSPOSASE FOR INSERTION SEQUENCE ELEMENT IS1081"/>
    <property type="match status" value="1"/>
</dbReference>
<sequence>MGSVRNVFFESSKGQKEPGQRLKCPFGGFKKTKVAWLVFEMSFLEVSKGQKRFNDDKLMKRGDKMTHLQFNLNLDVLKEAIMTSDLDAVIKSAVVLVLNEFMEKERDDYLKTSPYERAVERRDYRNGYYERELLMSIGNVTLKVPRTRNGEFSTTLFEKYARCDQAFVLSMLEMVINGVSTRKVTNVVEQLCGKNVSKSFVSSLTQKLDPIVNAWAERPLNTTYYPYVFVDAMYIKVREHHKVISKAVYIATAITEKNTREILGLSVDHAESLESWSSFFKQLKSRGLQSPKLVISDAHMGLQKAIQREFIGTAWQRCNVHFKRNIIEKLPKKDTAEIRVMIKRVFEAVTIEDIRKFKDELINKFGTEARFEKALAILDEGFEDTIQYMNFPENIRMHIRSTNSLERLNQEVRRRERVIRIFPNTQSAFRLVGAVLMQYQDTEYSKRKSLMGKNS</sequence>
<proteinExistence type="inferred from homology"/>
<dbReference type="AlphaFoldDB" id="A0AAN0T9B5"/>
<evidence type="ECO:0000313" key="7">
    <source>
        <dbReference type="Proteomes" id="UP000032024"/>
    </source>
</evidence>
<dbReference type="GO" id="GO:0003677">
    <property type="term" value="F:DNA binding"/>
    <property type="evidence" value="ECO:0007669"/>
    <property type="project" value="UniProtKB-KW"/>
</dbReference>
<keyword evidence="7" id="KW-1185">Reference proteome</keyword>